<feature type="region of interest" description="Disordered" evidence="1">
    <location>
        <begin position="1140"/>
        <end position="1202"/>
    </location>
</feature>
<evidence type="ECO:0000313" key="3">
    <source>
        <dbReference type="Proteomes" id="UP001428817"/>
    </source>
</evidence>
<organism evidence="2 3">
    <name type="scientific">Pseudonocardia eucalypti</name>
    <dbReference type="NCBI Taxonomy" id="648755"/>
    <lineage>
        <taxon>Bacteria</taxon>
        <taxon>Bacillati</taxon>
        <taxon>Actinomycetota</taxon>
        <taxon>Actinomycetes</taxon>
        <taxon>Pseudonocardiales</taxon>
        <taxon>Pseudonocardiaceae</taxon>
        <taxon>Pseudonocardia</taxon>
    </lineage>
</organism>
<dbReference type="EMBL" id="BAABJP010000043">
    <property type="protein sequence ID" value="GAA5169733.1"/>
    <property type="molecule type" value="Genomic_DNA"/>
</dbReference>
<feature type="compositionally biased region" description="Low complexity" evidence="1">
    <location>
        <begin position="15"/>
        <end position="27"/>
    </location>
</feature>
<feature type="compositionally biased region" description="Low complexity" evidence="1">
    <location>
        <begin position="107"/>
        <end position="126"/>
    </location>
</feature>
<feature type="compositionally biased region" description="Gly residues" evidence="1">
    <location>
        <begin position="37"/>
        <end position="48"/>
    </location>
</feature>
<reference evidence="3" key="1">
    <citation type="journal article" date="2019" name="Int. J. Syst. Evol. Microbiol.">
        <title>The Global Catalogue of Microorganisms (GCM) 10K type strain sequencing project: providing services to taxonomists for standard genome sequencing and annotation.</title>
        <authorList>
            <consortium name="The Broad Institute Genomics Platform"/>
            <consortium name="The Broad Institute Genome Sequencing Center for Infectious Disease"/>
            <person name="Wu L."/>
            <person name="Ma J."/>
        </authorList>
    </citation>
    <scope>NUCLEOTIDE SEQUENCE [LARGE SCALE GENOMIC DNA]</scope>
    <source>
        <strain evidence="3">JCM 18303</strain>
    </source>
</reference>
<dbReference type="Pfam" id="PF12846">
    <property type="entry name" value="AAA_10"/>
    <property type="match status" value="1"/>
</dbReference>
<accession>A0ABP9QZS6</accession>
<keyword evidence="2" id="KW-0547">Nucleotide-binding</keyword>
<evidence type="ECO:0000256" key="1">
    <source>
        <dbReference type="SAM" id="MobiDB-lite"/>
    </source>
</evidence>
<comment type="caution">
    <text evidence="2">The sequence shown here is derived from an EMBL/GenBank/DDBJ whole genome shotgun (WGS) entry which is preliminary data.</text>
</comment>
<dbReference type="InterPro" id="IPR027417">
    <property type="entry name" value="P-loop_NTPase"/>
</dbReference>
<feature type="compositionally biased region" description="Basic and acidic residues" evidence="1">
    <location>
        <begin position="1156"/>
        <end position="1166"/>
    </location>
</feature>
<sequence length="1202" mass="129284">MFGKRPSDTGRRPVRSSGSAGRTGASGVRDARYGRTNGAGGGWAGGSRTGEDGRPHPGDGGHGYPGTGNGHSGTGGGRSGNGHTAARTSSGKGRTSGNGQAGSKAQASSNGKSRAGSAAKSRSGAATGRGGTAYGNGGNGVPDGSARGPAAGSGRGSANGSGRGSANGSGRGSANGAAGGSGARPASARAAGTKSAGTKSAAAKSARTPKPQPQRVKPKAKPAKKDTRKGSRSLAGESGLPRYQSPINLRSIDGHLTRTGTQVMAWYRLAPQAWSFRSDNQRELLIHQIAAQLGELQGRWLHLRVTTRPYPVHMWAEAFDHNALGRPPDVAGALGWDGFLEGEQRHLMGLSMSDKEVFLGVEISGRGTLDRWVERAAPVLGRLVPGAVEAELAALNTEVRHVDDLVAGTGLDAVPAQADDIAWLMHRSCALGLPAPRTLTVPGGHPAARWETEDLAAFTDGVELHQEPYSPTVRVVGRLRSQTVTRHVAVLSIGLMDGLRIPEVDDPWMQRSDRLSFPVEWSARMYIRRPEEVSGELQRQMGKVRSQIRHYTHDHDLDPPMSLARQADRVLEIEDELSGGLTQSNTRLYGWWRVAVAGRDEAEAVSRAQQLLEVYRPKVAIEHPEAQYKYAREFIPGEPLASTAYRRRGSVTWAAAAVPAATAAVGDRRGIMLGETCTATRRPVAWDPWMAQEVRRASGLTAIVGGLGSGKSFLTGLIVYKTIRAGAQWTVLDPSGPLAELTRLPELAPFSRHINLLRADPGILNPYRVVAEPRPEHFLEDEDPERAWRRERSLAAATRRRLVLDVLTGLLPFDVARLPHTRIVLLRAVREVGGAPDRNPAQVIEVLRRHAREGEDHAGVVADFLSERRELPQAALLFPDESRDDPWRADREYRLTVLTMQGMTLPRPGSPREEWTDNESLAVELLNLASWLTQRTIYDANRNLRKGVALDESHFLSQVPTGKVLIDRLARDSRKFNVRALFASQLAGDLLRVSGFASLVNAVFVGRTDDEVAQAEALRLLRVPTGVGYEAMLGTLSPRPRHDDRPDDTPRQFVFADGHGGVEKIRIDMEAPHLGHLAEALDTNPDAARVVSPVAPSPAIGRSGVPALEPGGGPRELPEPHDADDMDDMELEDFTEHADLAARGGTDPGANTHTGYDPRTEVERTASRGGIAQPADFGQPDDEEIDLLDDLDELDPAPERVR</sequence>
<dbReference type="Proteomes" id="UP001428817">
    <property type="component" value="Unassembled WGS sequence"/>
</dbReference>
<evidence type="ECO:0000313" key="2">
    <source>
        <dbReference type="EMBL" id="GAA5169733.1"/>
    </source>
</evidence>
<feature type="region of interest" description="Disordered" evidence="1">
    <location>
        <begin position="1"/>
        <end position="246"/>
    </location>
</feature>
<gene>
    <name evidence="2" type="ORF">GCM10023321_65810</name>
</gene>
<feature type="region of interest" description="Disordered" evidence="1">
    <location>
        <begin position="1095"/>
        <end position="1126"/>
    </location>
</feature>
<keyword evidence="2" id="KW-0067">ATP-binding</keyword>
<dbReference type="GO" id="GO:0005524">
    <property type="term" value="F:ATP binding"/>
    <property type="evidence" value="ECO:0007669"/>
    <property type="project" value="UniProtKB-KW"/>
</dbReference>
<dbReference type="SUPFAM" id="SSF52540">
    <property type="entry name" value="P-loop containing nucleoside triphosphate hydrolases"/>
    <property type="match status" value="1"/>
</dbReference>
<feature type="compositionally biased region" description="Gly residues" evidence="1">
    <location>
        <begin position="151"/>
        <end position="182"/>
    </location>
</feature>
<name>A0ABP9QZS6_9PSEU</name>
<proteinExistence type="predicted"/>
<feature type="compositionally biased region" description="Low complexity" evidence="1">
    <location>
        <begin position="183"/>
        <end position="206"/>
    </location>
</feature>
<feature type="compositionally biased region" description="Gly residues" evidence="1">
    <location>
        <begin position="60"/>
        <end position="80"/>
    </location>
</feature>
<dbReference type="RefSeq" id="WP_345703328.1">
    <property type="nucleotide sequence ID" value="NZ_BAABJP010000043.1"/>
</dbReference>
<feature type="compositionally biased region" description="Acidic residues" evidence="1">
    <location>
        <begin position="1179"/>
        <end position="1196"/>
    </location>
</feature>
<keyword evidence="3" id="KW-1185">Reference proteome</keyword>
<feature type="compositionally biased region" description="Basic and acidic residues" evidence="1">
    <location>
        <begin position="1"/>
        <end position="11"/>
    </location>
</feature>
<protein>
    <submittedName>
        <fullName evidence="2">ATP-binding protein</fullName>
    </submittedName>
</protein>
<feature type="compositionally biased region" description="Gly residues" evidence="1">
    <location>
        <begin position="127"/>
        <end position="141"/>
    </location>
</feature>
<feature type="compositionally biased region" description="Basic and acidic residues" evidence="1">
    <location>
        <begin position="49"/>
        <end position="59"/>
    </location>
</feature>
<dbReference type="Gene3D" id="3.40.50.300">
    <property type="entry name" value="P-loop containing nucleotide triphosphate hydrolases"/>
    <property type="match status" value="2"/>
</dbReference>